<feature type="transmembrane region" description="Helical" evidence="1">
    <location>
        <begin position="63"/>
        <end position="83"/>
    </location>
</feature>
<keyword evidence="1" id="KW-0812">Transmembrane</keyword>
<organism evidence="2 3">
    <name type="scientific">Candidatus Propionivibrio aalborgensis</name>
    <dbReference type="NCBI Taxonomy" id="1860101"/>
    <lineage>
        <taxon>Bacteria</taxon>
        <taxon>Pseudomonadati</taxon>
        <taxon>Pseudomonadota</taxon>
        <taxon>Betaproteobacteria</taxon>
        <taxon>Rhodocyclales</taxon>
        <taxon>Rhodocyclaceae</taxon>
        <taxon>Propionivibrio</taxon>
    </lineage>
</organism>
<gene>
    <name evidence="2" type="ORF">PROAA_3260002</name>
</gene>
<evidence type="ECO:0000313" key="2">
    <source>
        <dbReference type="EMBL" id="SBT09508.1"/>
    </source>
</evidence>
<evidence type="ECO:0000313" key="3">
    <source>
        <dbReference type="Proteomes" id="UP000199600"/>
    </source>
</evidence>
<dbReference type="AlphaFoldDB" id="A0A1A8XZL2"/>
<keyword evidence="3" id="KW-1185">Reference proteome</keyword>
<keyword evidence="1" id="KW-1133">Transmembrane helix</keyword>
<reference evidence="2 3" key="1">
    <citation type="submission" date="2016-06" db="EMBL/GenBank/DDBJ databases">
        <authorList>
            <person name="Kjaerup R.B."/>
            <person name="Dalgaard T.S."/>
            <person name="Juul-Madsen H.R."/>
        </authorList>
    </citation>
    <scope>NUCLEOTIDE SEQUENCE [LARGE SCALE GENOMIC DNA]</scope>
    <source>
        <strain evidence="2">2</strain>
    </source>
</reference>
<protein>
    <submittedName>
        <fullName evidence="2">Uncharacterized protein</fullName>
    </submittedName>
</protein>
<sequence>MEDGGMKFEGNNLFSIDPEHVRRIRLAIGVMALVLAIFNLFFGDPITLSTGRWSWVYRMITELFGIYGYPIFQATIGVACIAWSRRKSSNT</sequence>
<name>A0A1A8XZL2_9RHOO</name>
<dbReference type="Proteomes" id="UP000199600">
    <property type="component" value="Unassembled WGS sequence"/>
</dbReference>
<accession>A0A1A8XZL2</accession>
<feature type="transmembrane region" description="Helical" evidence="1">
    <location>
        <begin position="24"/>
        <end position="43"/>
    </location>
</feature>
<dbReference type="EMBL" id="FLQY01000253">
    <property type="protein sequence ID" value="SBT09508.1"/>
    <property type="molecule type" value="Genomic_DNA"/>
</dbReference>
<evidence type="ECO:0000256" key="1">
    <source>
        <dbReference type="SAM" id="Phobius"/>
    </source>
</evidence>
<proteinExistence type="predicted"/>
<keyword evidence="1" id="KW-0472">Membrane</keyword>